<sequence>MGTPTQVCVWSCPNFSAPAGRPFRCVSDIWLLISGDAKDPYEAIRQAYLVGTDTESEPFEDLGTESPESPHTVVSPVGHVEESESFKTSGAGSTSSDSTTPLSPDHPLTHDTPVSVLSLLRTARMAVRVQPAMSPSCSARIAEVAAMSDVAFRKRFRSPYESLPSPSPTLPVRKRYRGTSELVLSTDSEANELGDEEDSLDSESGSEGAEDKGPAAGDEDPGMRDEGFGLGEDEDVPKGQQRAAS</sequence>
<feature type="non-terminal residue" evidence="2">
    <location>
        <position position="245"/>
    </location>
</feature>
<evidence type="ECO:0000313" key="3">
    <source>
        <dbReference type="Proteomes" id="UP001151760"/>
    </source>
</evidence>
<dbReference type="EMBL" id="BQNB010010837">
    <property type="protein sequence ID" value="GJS82613.1"/>
    <property type="molecule type" value="Genomic_DNA"/>
</dbReference>
<organism evidence="2 3">
    <name type="scientific">Tanacetum coccineum</name>
    <dbReference type="NCBI Taxonomy" id="301880"/>
    <lineage>
        <taxon>Eukaryota</taxon>
        <taxon>Viridiplantae</taxon>
        <taxon>Streptophyta</taxon>
        <taxon>Embryophyta</taxon>
        <taxon>Tracheophyta</taxon>
        <taxon>Spermatophyta</taxon>
        <taxon>Magnoliopsida</taxon>
        <taxon>eudicotyledons</taxon>
        <taxon>Gunneridae</taxon>
        <taxon>Pentapetalae</taxon>
        <taxon>asterids</taxon>
        <taxon>campanulids</taxon>
        <taxon>Asterales</taxon>
        <taxon>Asteraceae</taxon>
        <taxon>Asteroideae</taxon>
        <taxon>Anthemideae</taxon>
        <taxon>Anthemidinae</taxon>
        <taxon>Tanacetum</taxon>
    </lineage>
</organism>
<feature type="compositionally biased region" description="Acidic residues" evidence="1">
    <location>
        <begin position="189"/>
        <end position="201"/>
    </location>
</feature>
<feature type="region of interest" description="Disordered" evidence="1">
    <location>
        <begin position="56"/>
        <end position="110"/>
    </location>
</feature>
<feature type="region of interest" description="Disordered" evidence="1">
    <location>
        <begin position="159"/>
        <end position="245"/>
    </location>
</feature>
<dbReference type="Proteomes" id="UP001151760">
    <property type="component" value="Unassembled WGS sequence"/>
</dbReference>
<comment type="caution">
    <text evidence="2">The sequence shown here is derived from an EMBL/GenBank/DDBJ whole genome shotgun (WGS) entry which is preliminary data.</text>
</comment>
<name>A0ABQ4Z142_9ASTR</name>
<reference evidence="2" key="2">
    <citation type="submission" date="2022-01" db="EMBL/GenBank/DDBJ databases">
        <authorList>
            <person name="Yamashiro T."/>
            <person name="Shiraishi A."/>
            <person name="Satake H."/>
            <person name="Nakayama K."/>
        </authorList>
    </citation>
    <scope>NUCLEOTIDE SEQUENCE</scope>
</reference>
<protein>
    <submittedName>
        <fullName evidence="2">Uncharacterized protein</fullName>
    </submittedName>
</protein>
<feature type="compositionally biased region" description="Low complexity" evidence="1">
    <location>
        <begin position="88"/>
        <end position="105"/>
    </location>
</feature>
<reference evidence="2" key="1">
    <citation type="journal article" date="2022" name="Int. J. Mol. Sci.">
        <title>Draft Genome of Tanacetum Coccineum: Genomic Comparison of Closely Related Tanacetum-Family Plants.</title>
        <authorList>
            <person name="Yamashiro T."/>
            <person name="Shiraishi A."/>
            <person name="Nakayama K."/>
            <person name="Satake H."/>
        </authorList>
    </citation>
    <scope>NUCLEOTIDE SEQUENCE</scope>
</reference>
<evidence type="ECO:0000313" key="2">
    <source>
        <dbReference type="EMBL" id="GJS82613.1"/>
    </source>
</evidence>
<keyword evidence="3" id="KW-1185">Reference proteome</keyword>
<gene>
    <name evidence="2" type="ORF">Tco_0749154</name>
</gene>
<accession>A0ABQ4Z142</accession>
<proteinExistence type="predicted"/>
<evidence type="ECO:0000256" key="1">
    <source>
        <dbReference type="SAM" id="MobiDB-lite"/>
    </source>
</evidence>